<organism evidence="8 9">
    <name type="scientific">Seiridium unicorne</name>
    <dbReference type="NCBI Taxonomy" id="138068"/>
    <lineage>
        <taxon>Eukaryota</taxon>
        <taxon>Fungi</taxon>
        <taxon>Dikarya</taxon>
        <taxon>Ascomycota</taxon>
        <taxon>Pezizomycotina</taxon>
        <taxon>Sordariomycetes</taxon>
        <taxon>Xylariomycetidae</taxon>
        <taxon>Amphisphaeriales</taxon>
        <taxon>Sporocadaceae</taxon>
        <taxon>Seiridium</taxon>
    </lineage>
</organism>
<feature type="active site" description="Proton acceptor; for dehydratase activity" evidence="6">
    <location>
        <position position="38"/>
    </location>
</feature>
<dbReference type="SMART" id="SM00826">
    <property type="entry name" value="PKS_DH"/>
    <property type="match status" value="1"/>
</dbReference>
<keyword evidence="3" id="KW-0489">Methyltransferase</keyword>
<evidence type="ECO:0000256" key="2">
    <source>
        <dbReference type="ARBA" id="ARBA00022553"/>
    </source>
</evidence>
<dbReference type="InterPro" id="IPR049552">
    <property type="entry name" value="PKS_DH_N"/>
</dbReference>
<evidence type="ECO:0000256" key="5">
    <source>
        <dbReference type="ARBA" id="ARBA00023268"/>
    </source>
</evidence>
<proteinExistence type="predicted"/>
<dbReference type="InterPro" id="IPR049551">
    <property type="entry name" value="PKS_DH_C"/>
</dbReference>
<dbReference type="InterPro" id="IPR042104">
    <property type="entry name" value="PKS_dehydratase_sf"/>
</dbReference>
<evidence type="ECO:0000256" key="6">
    <source>
        <dbReference type="PROSITE-ProRule" id="PRU01363"/>
    </source>
</evidence>
<dbReference type="Gene3D" id="3.40.50.150">
    <property type="entry name" value="Vaccinia Virus protein VP39"/>
    <property type="match status" value="1"/>
</dbReference>
<evidence type="ECO:0000259" key="7">
    <source>
        <dbReference type="PROSITE" id="PS52019"/>
    </source>
</evidence>
<dbReference type="InterPro" id="IPR050091">
    <property type="entry name" value="PKS_NRPS_Biosynth_Enz"/>
</dbReference>
<feature type="active site" description="Proton donor; for dehydratase activity" evidence="6">
    <location>
        <position position="208"/>
    </location>
</feature>
<keyword evidence="1" id="KW-0596">Phosphopantetheine</keyword>
<dbReference type="EMBL" id="JARVKF010000435">
    <property type="protein sequence ID" value="KAK9413713.1"/>
    <property type="molecule type" value="Genomic_DNA"/>
</dbReference>
<comment type="caution">
    <text evidence="8">The sequence shown here is derived from an EMBL/GenBank/DDBJ whole genome shotgun (WGS) entry which is preliminary data.</text>
</comment>
<keyword evidence="4" id="KW-0808">Transferase</keyword>
<dbReference type="Proteomes" id="UP001408356">
    <property type="component" value="Unassembled WGS sequence"/>
</dbReference>
<protein>
    <submittedName>
        <fullName evidence="8">KR-domain-containing protein</fullName>
    </submittedName>
</protein>
<dbReference type="InterPro" id="IPR049900">
    <property type="entry name" value="PKS_mFAS_DH"/>
</dbReference>
<dbReference type="Gene3D" id="3.10.129.110">
    <property type="entry name" value="Polyketide synthase dehydratase"/>
    <property type="match status" value="1"/>
</dbReference>
<dbReference type="InterPro" id="IPR029063">
    <property type="entry name" value="SAM-dependent_MTases_sf"/>
</dbReference>
<dbReference type="PANTHER" id="PTHR43775:SF49">
    <property type="entry name" value="SYNTHASE, PUTATIVE (JCVI)-RELATED"/>
    <property type="match status" value="1"/>
</dbReference>
<feature type="region of interest" description="N-terminal hotdog fold" evidence="6">
    <location>
        <begin position="7"/>
        <end position="134"/>
    </location>
</feature>
<evidence type="ECO:0000313" key="9">
    <source>
        <dbReference type="Proteomes" id="UP001408356"/>
    </source>
</evidence>
<name>A0ABR2UGV2_9PEZI</name>
<sequence>MRKFPRHDLLGTLVEGNAMEPTWRNVLSLDDAPWIRDHLVNQDIVFPGAGYVAMAGEALRQVTGAEDFTVRNLSVEAAMILHEHISTEIVSSLRPHRLTNSLDSTWYDFAVYSHNGSHWMKHCAGQVEQGEAESNAVSAAPQIADLPRKISSARWYQARSKVGINYGPTFRGLHNLSAHPVDHLAVATVDNYVNPDDSTYKLHPTTMDFALQLSSVAAYRAQPRDFVKMLLPSYFGEIYMKRPKSNVGLQLSADVFVTARGAIRVDAFGTIGGEVVMKLRNVHFVPAADDSAADINPHAGVRLQWRPDIAYLDSTNLMRTTRSIQSSFSIVKRLLLLCCIDSVDRLVDLPPSATSHLNKYRMWLAGHVQQAKAEGYEAVDDASSLFALSSAERHRLIKTTAKEIEKYESAPVGKAIVRVFENTVDILTGKADALDLLMQDDILKNIYDLVAEFWYFSDFLGLLSHKKPNLKILEIGAGTGATTALILESLVSSSGDRAFQLYTYTDISAGFFVQAKERFKNVRRRPPAEDEICRVHRRKGYEVGGTV</sequence>
<dbReference type="PROSITE" id="PS52019">
    <property type="entry name" value="PKS_MFAS_DH"/>
    <property type="match status" value="1"/>
</dbReference>
<evidence type="ECO:0000256" key="1">
    <source>
        <dbReference type="ARBA" id="ARBA00022450"/>
    </source>
</evidence>
<evidence type="ECO:0000313" key="8">
    <source>
        <dbReference type="EMBL" id="KAK9413713.1"/>
    </source>
</evidence>
<dbReference type="PANTHER" id="PTHR43775">
    <property type="entry name" value="FATTY ACID SYNTHASE"/>
    <property type="match status" value="1"/>
</dbReference>
<evidence type="ECO:0000256" key="4">
    <source>
        <dbReference type="ARBA" id="ARBA00022679"/>
    </source>
</evidence>
<dbReference type="SUPFAM" id="SSF53335">
    <property type="entry name" value="S-adenosyl-L-methionine-dependent methyltransferases"/>
    <property type="match status" value="1"/>
</dbReference>
<keyword evidence="5" id="KW-0511">Multifunctional enzyme</keyword>
<dbReference type="Pfam" id="PF21089">
    <property type="entry name" value="PKS_DH_N"/>
    <property type="match status" value="1"/>
</dbReference>
<feature type="region of interest" description="C-terminal hotdog fold" evidence="6">
    <location>
        <begin position="147"/>
        <end position="293"/>
    </location>
</feature>
<feature type="domain" description="PKS/mFAS DH" evidence="7">
    <location>
        <begin position="7"/>
        <end position="293"/>
    </location>
</feature>
<dbReference type="InterPro" id="IPR020807">
    <property type="entry name" value="PKS_DH"/>
</dbReference>
<keyword evidence="9" id="KW-1185">Reference proteome</keyword>
<accession>A0ABR2UGV2</accession>
<evidence type="ECO:0000256" key="3">
    <source>
        <dbReference type="ARBA" id="ARBA00022603"/>
    </source>
</evidence>
<gene>
    <name evidence="8" type="ORF">SUNI508_11656</name>
</gene>
<dbReference type="Pfam" id="PF14765">
    <property type="entry name" value="PS-DH"/>
    <property type="match status" value="1"/>
</dbReference>
<keyword evidence="2" id="KW-0597">Phosphoprotein</keyword>
<reference evidence="8 9" key="1">
    <citation type="journal article" date="2024" name="J. Plant Pathol.">
        <title>Sequence and assembly of the genome of Seiridium unicorne, isolate CBS 538.82, causal agent of cypress canker disease.</title>
        <authorList>
            <person name="Scali E."/>
            <person name="Rocca G.D."/>
            <person name="Danti R."/>
            <person name="Garbelotto M."/>
            <person name="Barberini S."/>
            <person name="Baroncelli R."/>
            <person name="Emiliani G."/>
        </authorList>
    </citation>
    <scope>NUCLEOTIDE SEQUENCE [LARGE SCALE GENOMIC DNA]</scope>
    <source>
        <strain evidence="8 9">BM-138-508</strain>
    </source>
</reference>